<evidence type="ECO:0000313" key="2">
    <source>
        <dbReference type="EMBL" id="PZW28006.1"/>
    </source>
</evidence>
<feature type="compositionally biased region" description="Basic and acidic residues" evidence="1">
    <location>
        <begin position="1"/>
        <end position="18"/>
    </location>
</feature>
<gene>
    <name evidence="2" type="ORF">EI42_03384</name>
</gene>
<reference evidence="2 3" key="1">
    <citation type="submission" date="2018-06" db="EMBL/GenBank/DDBJ databases">
        <title>Genomic Encyclopedia of Archaeal and Bacterial Type Strains, Phase II (KMG-II): from individual species to whole genera.</title>
        <authorList>
            <person name="Goeker M."/>
        </authorList>
    </citation>
    <scope>NUCLEOTIDE SEQUENCE [LARGE SCALE GENOMIC DNA]</scope>
    <source>
        <strain evidence="2 3">ATCC BAA-1881</strain>
    </source>
</reference>
<protein>
    <submittedName>
        <fullName evidence="2">Uncharacterized protein</fullName>
    </submittedName>
</protein>
<proteinExistence type="predicted"/>
<name>A0A326U8Q4_THEHA</name>
<evidence type="ECO:0000313" key="3">
    <source>
        <dbReference type="Proteomes" id="UP000248806"/>
    </source>
</evidence>
<accession>A0A326U8Q4</accession>
<feature type="region of interest" description="Disordered" evidence="1">
    <location>
        <begin position="1"/>
        <end position="91"/>
    </location>
</feature>
<sequence>MTALFQEKRDQAQEEARTSSHLSKKGAHQAYRGKPVRRGNEHERMPESSHPEDNPGILDRIRVQHHAPQAPGPSGEPDSLGEGISIQNTRAHKQEFRPVRLYFLSSCGIMMSAPAFPLTANRERTAWAFRG</sequence>
<dbReference type="AlphaFoldDB" id="A0A326U8Q4"/>
<keyword evidence="3" id="KW-1185">Reference proteome</keyword>
<dbReference type="EMBL" id="QKUF01000011">
    <property type="protein sequence ID" value="PZW28006.1"/>
    <property type="molecule type" value="Genomic_DNA"/>
</dbReference>
<evidence type="ECO:0000256" key="1">
    <source>
        <dbReference type="SAM" id="MobiDB-lite"/>
    </source>
</evidence>
<feature type="compositionally biased region" description="Basic and acidic residues" evidence="1">
    <location>
        <begin position="38"/>
        <end position="53"/>
    </location>
</feature>
<dbReference type="Proteomes" id="UP000248806">
    <property type="component" value="Unassembled WGS sequence"/>
</dbReference>
<comment type="caution">
    <text evidence="2">The sequence shown here is derived from an EMBL/GenBank/DDBJ whole genome shotgun (WGS) entry which is preliminary data.</text>
</comment>
<dbReference type="RefSeq" id="WP_111323750.1">
    <property type="nucleotide sequence ID" value="NZ_BIFX01000003.1"/>
</dbReference>
<organism evidence="2 3">
    <name type="scientific">Thermosporothrix hazakensis</name>
    <dbReference type="NCBI Taxonomy" id="644383"/>
    <lineage>
        <taxon>Bacteria</taxon>
        <taxon>Bacillati</taxon>
        <taxon>Chloroflexota</taxon>
        <taxon>Ktedonobacteria</taxon>
        <taxon>Ktedonobacterales</taxon>
        <taxon>Thermosporotrichaceae</taxon>
        <taxon>Thermosporothrix</taxon>
    </lineage>
</organism>